<dbReference type="Gene3D" id="2.130.10.10">
    <property type="entry name" value="YVTN repeat-like/Quinoprotein amine dehydrogenase"/>
    <property type="match status" value="2"/>
</dbReference>
<reference evidence="3 4" key="1">
    <citation type="submission" date="2020-08" db="EMBL/GenBank/DDBJ databases">
        <title>A Genomic Blueprint of the Chicken Gut Microbiome.</title>
        <authorList>
            <person name="Gilroy R."/>
            <person name="Ravi A."/>
            <person name="Getino M."/>
            <person name="Pursley I."/>
            <person name="Horton D.L."/>
            <person name="Alikhan N.-F."/>
            <person name="Baker D."/>
            <person name="Gharbi K."/>
            <person name="Hall N."/>
            <person name="Watson M."/>
            <person name="Adriaenssens E.M."/>
            <person name="Foster-Nyarko E."/>
            <person name="Jarju S."/>
            <person name="Secka A."/>
            <person name="Antonio M."/>
            <person name="Oren A."/>
            <person name="Chaudhuri R."/>
            <person name="La Ragione R.M."/>
            <person name="Hildebrand F."/>
            <person name="Pallen M.J."/>
        </authorList>
    </citation>
    <scope>NUCLEOTIDE SEQUENCE [LARGE SCALE GENOMIC DNA]</scope>
    <source>
        <strain evidence="3 4">Sa4CUA1</strain>
    </source>
</reference>
<evidence type="ECO:0000313" key="4">
    <source>
        <dbReference type="Proteomes" id="UP000641803"/>
    </source>
</evidence>
<proteinExistence type="predicted"/>
<name>A0ABR8RSZ5_9CELL</name>
<keyword evidence="4" id="KW-1185">Reference proteome</keyword>
<evidence type="ECO:0000313" key="3">
    <source>
        <dbReference type="EMBL" id="MBD7950914.1"/>
    </source>
</evidence>
<dbReference type="InterPro" id="IPR002372">
    <property type="entry name" value="PQQ_rpt_dom"/>
</dbReference>
<dbReference type="PANTHER" id="PTHR34512:SF30">
    <property type="entry name" value="OUTER MEMBRANE PROTEIN ASSEMBLY FACTOR BAMB"/>
    <property type="match status" value="1"/>
</dbReference>
<feature type="domain" description="Pyrrolo-quinoline quinone repeat" evidence="2">
    <location>
        <begin position="376"/>
        <end position="514"/>
    </location>
</feature>
<dbReference type="Pfam" id="PF13360">
    <property type="entry name" value="PQQ_2"/>
    <property type="match status" value="1"/>
</dbReference>
<evidence type="ECO:0000259" key="2">
    <source>
        <dbReference type="Pfam" id="PF13360"/>
    </source>
</evidence>
<dbReference type="EMBL" id="JACSQQ010000016">
    <property type="protein sequence ID" value="MBD7950914.1"/>
    <property type="molecule type" value="Genomic_DNA"/>
</dbReference>
<evidence type="ECO:0000256" key="1">
    <source>
        <dbReference type="SAM" id="MobiDB-lite"/>
    </source>
</evidence>
<dbReference type="Proteomes" id="UP000641803">
    <property type="component" value="Unassembled WGS sequence"/>
</dbReference>
<protein>
    <submittedName>
        <fullName evidence="3">PQQ-binding-like beta-propeller repeat protein</fullName>
    </submittedName>
</protein>
<gene>
    <name evidence="3" type="ORF">H9652_10920</name>
</gene>
<dbReference type="InterPro" id="IPR011047">
    <property type="entry name" value="Quinoprotein_ADH-like_sf"/>
</dbReference>
<feature type="compositionally biased region" description="Low complexity" evidence="1">
    <location>
        <begin position="60"/>
        <end position="71"/>
    </location>
</feature>
<dbReference type="SUPFAM" id="SSF50998">
    <property type="entry name" value="Quinoprotein alcohol dehydrogenase-like"/>
    <property type="match status" value="2"/>
</dbReference>
<accession>A0ABR8RSZ5</accession>
<comment type="caution">
    <text evidence="3">The sequence shown here is derived from an EMBL/GenBank/DDBJ whole genome shotgun (WGS) entry which is preliminary data.</text>
</comment>
<dbReference type="InterPro" id="IPR015943">
    <property type="entry name" value="WD40/YVTN_repeat-like_dom_sf"/>
</dbReference>
<feature type="region of interest" description="Disordered" evidence="1">
    <location>
        <begin position="1"/>
        <end position="73"/>
    </location>
</feature>
<sequence>MPRRRQSAASRTVSFEVVEDLDDDLSVPAGRTEGAEAAGSDESIVTAGGASGAGRSRDTPGAAAPGVGDAPSGRKRWWPWAAAAGVLALVPGGLAVGGQIEERRTQERLVANEGGVLPFTGPPQEIWSRDLADQVWTPWGGMLLHRDADGTDETVTAVDVLTGQDVWEATVGPQAICGRSTFWQPFAVDDGPLLCLSGTPEAMTVTALDPDGRTTGRRDLGAVDEASGYAVGPGSTVVTVRRDGPVGPPVGRREVWSENGSPTFVDVPGGRGVVVTLQDALSGDVLWENQVPFVAPDEAWECQGRGDGTEPVLMLDQVTAWTTGHVVQVDGCGVSASFDAGGDRLDDPASPDDQVEPLTATTAARFDQTTTHTTVLDRTGSPSWDVTGQILRPSATDGTGESTIFVDTLSGLAAFTPEGEELWEVSTYASTLFVHTGAVMVVDDGANGVTALDPSTGRRLWTVPGVDSVYPSGAVTDGSQVVVLAYGSDGAPRSTGHDLATGDVLWTGESTTNEGLIGYHGALLRLTQDSVSRVG</sequence>
<organism evidence="3 4">
    <name type="scientific">Oerskovia rustica</name>
    <dbReference type="NCBI Taxonomy" id="2762237"/>
    <lineage>
        <taxon>Bacteria</taxon>
        <taxon>Bacillati</taxon>
        <taxon>Actinomycetota</taxon>
        <taxon>Actinomycetes</taxon>
        <taxon>Micrococcales</taxon>
        <taxon>Cellulomonadaceae</taxon>
        <taxon>Oerskovia</taxon>
    </lineage>
</organism>
<dbReference type="RefSeq" id="WP_191796268.1">
    <property type="nucleotide sequence ID" value="NZ_JACSQQ010000016.1"/>
</dbReference>
<dbReference type="PANTHER" id="PTHR34512">
    <property type="entry name" value="CELL SURFACE PROTEIN"/>
    <property type="match status" value="1"/>
</dbReference>